<evidence type="ECO:0000256" key="1">
    <source>
        <dbReference type="SAM" id="MobiDB-lite"/>
    </source>
</evidence>
<feature type="region of interest" description="Disordered" evidence="1">
    <location>
        <begin position="466"/>
        <end position="511"/>
    </location>
</feature>
<feature type="region of interest" description="Disordered" evidence="1">
    <location>
        <begin position="101"/>
        <end position="126"/>
    </location>
</feature>
<evidence type="ECO:0000313" key="2">
    <source>
        <dbReference type="EMBL" id="EAT47538.1"/>
    </source>
</evidence>
<accession>A0A1S4EYI1</accession>
<sequence>MSANEEVNETAMTASNGEGTTEEQSSAKGCESTSIEGKTTDPPKEEPSAQESTAQEPTAKEPTAQEPTAEGPTAEDNEEFESAPENWNDFVVLDEANITDNEAEEDEAEEPKSDDDDGKQWDCPVHRLGPRTYTMSQLQPTELDPRCKPDFPLAGYWPVYVGNFHMSKRGSDYNCMFAVHKYFASKGLPAFMVFRLKDAFYENYQKRVGLYDMLVYFINKKDANRAINWCHGDLYWGHKLKVYDGRAATIAAKYGKSKFFKIKHLIAEDKLETETSLEEYMRQYGQVIFLSKQSLNYVYVHLNHHPNRNVSIMQDPRLVATPVTTPVRKQRFIEEEVMDLLTQEIAENPKFLRSRLRYMYLKFIMHGVIPEMNTPWLKKETKYVSRGGAHSQANVNRHYAKEVIPQKRRYDDYNHGNGASQPRSRRQLLNEARQLEEQLRAVQSKINSRIATSAKLPYKKKPIPLETANADETMPKRQKTEAQLMRQRIRGSRRRRAPRFDTMAPELDGVL</sequence>
<dbReference type="EMBL" id="CH477215">
    <property type="protein sequence ID" value="EAT47538.1"/>
    <property type="molecule type" value="Genomic_DNA"/>
</dbReference>
<reference evidence="2" key="3">
    <citation type="submission" date="2012-09" db="EMBL/GenBank/DDBJ databases">
        <authorList>
            <consortium name="VectorBase"/>
        </authorList>
    </citation>
    <scope>NUCLEOTIDE SEQUENCE</scope>
    <source>
        <strain evidence="2">Liverpool</strain>
    </source>
</reference>
<protein>
    <submittedName>
        <fullName evidence="2">AAEL001350-PA</fullName>
    </submittedName>
</protein>
<feature type="compositionally biased region" description="Acidic residues" evidence="1">
    <location>
        <begin position="101"/>
        <end position="117"/>
    </location>
</feature>
<gene>
    <name evidence="2" type="ORF">AaeL_AAEL001350</name>
</gene>
<feature type="compositionally biased region" description="Acidic residues" evidence="1">
    <location>
        <begin position="73"/>
        <end position="82"/>
    </location>
</feature>
<dbReference type="OrthoDB" id="7764944at2759"/>
<feature type="compositionally biased region" description="Polar residues" evidence="1">
    <location>
        <begin position="1"/>
        <end position="37"/>
    </location>
</feature>
<reference evidence="2" key="1">
    <citation type="submission" date="2005-10" db="EMBL/GenBank/DDBJ databases">
        <authorList>
            <person name="Loftus B.J."/>
            <person name="Nene V.M."/>
            <person name="Hannick L.I."/>
            <person name="Bidwell S."/>
            <person name="Haas B."/>
            <person name="Amedeo P."/>
            <person name="Orvis J."/>
            <person name="Wortman J.R."/>
            <person name="White O.R."/>
            <person name="Salzberg S."/>
            <person name="Shumway M."/>
            <person name="Koo H."/>
            <person name="Zhao Y."/>
            <person name="Holmes M."/>
            <person name="Miller J."/>
            <person name="Schatz M."/>
            <person name="Pop M."/>
            <person name="Pai G."/>
            <person name="Utterback T."/>
            <person name="Rogers Y.-H."/>
            <person name="Kravitz S."/>
            <person name="Fraser C.M."/>
        </authorList>
    </citation>
    <scope>NUCLEOTIDE SEQUENCE</scope>
    <source>
        <strain evidence="2">Liverpool</strain>
    </source>
</reference>
<reference evidence="2" key="2">
    <citation type="journal article" date="2007" name="Science">
        <title>Genome sequence of Aedes aegypti, a major arbovirus vector.</title>
        <authorList>
            <person name="Nene V."/>
            <person name="Wortman J.R."/>
            <person name="Lawson D."/>
            <person name="Haas B."/>
            <person name="Kodira C."/>
            <person name="Tu Z.J."/>
            <person name="Loftus B."/>
            <person name="Xi Z."/>
            <person name="Megy K."/>
            <person name="Grabherr M."/>
            <person name="Ren Q."/>
            <person name="Zdobnov E.M."/>
            <person name="Lobo N.F."/>
            <person name="Campbell K.S."/>
            <person name="Brown S.E."/>
            <person name="Bonaldo M.F."/>
            <person name="Zhu J."/>
            <person name="Sinkins S.P."/>
            <person name="Hogenkamp D.G."/>
            <person name="Amedeo P."/>
            <person name="Arensburger P."/>
            <person name="Atkinson P.W."/>
            <person name="Bidwell S."/>
            <person name="Biedler J."/>
            <person name="Birney E."/>
            <person name="Bruggner R.V."/>
            <person name="Costas J."/>
            <person name="Coy M.R."/>
            <person name="Crabtree J."/>
            <person name="Crawford M."/>
            <person name="Debruyn B."/>
            <person name="Decaprio D."/>
            <person name="Eiglmeier K."/>
            <person name="Eisenstadt E."/>
            <person name="El-Dorry H."/>
            <person name="Gelbart W.M."/>
            <person name="Gomes S.L."/>
            <person name="Hammond M."/>
            <person name="Hannick L.I."/>
            <person name="Hogan J.R."/>
            <person name="Holmes M.H."/>
            <person name="Jaffe D."/>
            <person name="Johnston J.S."/>
            <person name="Kennedy R.C."/>
            <person name="Koo H."/>
            <person name="Kravitz S."/>
            <person name="Kriventseva E.V."/>
            <person name="Kulp D."/>
            <person name="Labutti K."/>
            <person name="Lee E."/>
            <person name="Li S."/>
            <person name="Lovin D.D."/>
            <person name="Mao C."/>
            <person name="Mauceli E."/>
            <person name="Menck C.F."/>
            <person name="Miller J.R."/>
            <person name="Montgomery P."/>
            <person name="Mori A."/>
            <person name="Nascimento A.L."/>
            <person name="Naveira H.F."/>
            <person name="Nusbaum C."/>
            <person name="O'leary S."/>
            <person name="Orvis J."/>
            <person name="Pertea M."/>
            <person name="Quesneville H."/>
            <person name="Reidenbach K.R."/>
            <person name="Rogers Y.H."/>
            <person name="Roth C.W."/>
            <person name="Schneider J.R."/>
            <person name="Schatz M."/>
            <person name="Shumway M."/>
            <person name="Stanke M."/>
            <person name="Stinson E.O."/>
            <person name="Tubio J.M."/>
            <person name="Vanzee J.P."/>
            <person name="Verjovski-Almeida S."/>
            <person name="Werner D."/>
            <person name="White O."/>
            <person name="Wyder S."/>
            <person name="Zeng Q."/>
            <person name="Zhao Q."/>
            <person name="Zhao Y."/>
            <person name="Hill C.A."/>
            <person name="Raikhel A.S."/>
            <person name="Soares M.B."/>
            <person name="Knudson D.L."/>
            <person name="Lee N.H."/>
            <person name="Galagan J."/>
            <person name="Salzberg S.L."/>
            <person name="Paulsen I.T."/>
            <person name="Dimopoulos G."/>
            <person name="Collins F.H."/>
            <person name="Birren B."/>
            <person name="Fraser-Liggett C.M."/>
            <person name="Severson D.W."/>
        </authorList>
    </citation>
    <scope>NUCLEOTIDE SEQUENCE [LARGE SCALE GENOMIC DNA]</scope>
    <source>
        <strain evidence="2">Liverpool</strain>
    </source>
</reference>
<organism evidence="2 3">
    <name type="scientific">Aedes aegypti</name>
    <name type="common">Yellowfever mosquito</name>
    <name type="synonym">Culex aegypti</name>
    <dbReference type="NCBI Taxonomy" id="7159"/>
    <lineage>
        <taxon>Eukaryota</taxon>
        <taxon>Metazoa</taxon>
        <taxon>Ecdysozoa</taxon>
        <taxon>Arthropoda</taxon>
        <taxon>Hexapoda</taxon>
        <taxon>Insecta</taxon>
        <taxon>Pterygota</taxon>
        <taxon>Neoptera</taxon>
        <taxon>Endopterygota</taxon>
        <taxon>Diptera</taxon>
        <taxon>Nematocera</taxon>
        <taxon>Culicoidea</taxon>
        <taxon>Culicidae</taxon>
        <taxon>Culicinae</taxon>
        <taxon>Aedini</taxon>
        <taxon>Aedes</taxon>
        <taxon>Stegomyia</taxon>
    </lineage>
</organism>
<feature type="compositionally biased region" description="Basic residues" evidence="1">
    <location>
        <begin position="487"/>
        <end position="497"/>
    </location>
</feature>
<dbReference type="AlphaFoldDB" id="A0A1S4EYI1"/>
<feature type="compositionally biased region" description="Basic and acidic residues" evidence="1">
    <location>
        <begin position="38"/>
        <end position="47"/>
    </location>
</feature>
<evidence type="ECO:0000313" key="3">
    <source>
        <dbReference type="Proteomes" id="UP000682892"/>
    </source>
</evidence>
<dbReference type="Proteomes" id="UP000682892">
    <property type="component" value="Chromosome 3"/>
</dbReference>
<name>A0A1S4EYI1_AEDAE</name>
<dbReference type="KEGG" id="aag:5570060"/>
<proteinExistence type="predicted"/>
<feature type="region of interest" description="Disordered" evidence="1">
    <location>
        <begin position="1"/>
        <end position="82"/>
    </location>
</feature>
<dbReference type="HOGENOM" id="CLU_533423_0_0_1"/>
<dbReference type="OMA" id="PENWNDF"/>